<name>A0A9P7DQ54_9AGAM</name>
<gene>
    <name evidence="1" type="ORF">HD556DRAFT_1439214</name>
</gene>
<evidence type="ECO:0000313" key="2">
    <source>
        <dbReference type="Proteomes" id="UP000719766"/>
    </source>
</evidence>
<accession>A0A9P7DQ54</accession>
<keyword evidence="2" id="KW-1185">Reference proteome</keyword>
<evidence type="ECO:0000313" key="1">
    <source>
        <dbReference type="EMBL" id="KAG1800358.1"/>
    </source>
</evidence>
<proteinExistence type="predicted"/>
<protein>
    <submittedName>
        <fullName evidence="1">Uncharacterized protein</fullName>
    </submittedName>
</protein>
<comment type="caution">
    <text evidence="1">The sequence shown here is derived from an EMBL/GenBank/DDBJ whole genome shotgun (WGS) entry which is preliminary data.</text>
</comment>
<organism evidence="1 2">
    <name type="scientific">Suillus plorans</name>
    <dbReference type="NCBI Taxonomy" id="116603"/>
    <lineage>
        <taxon>Eukaryota</taxon>
        <taxon>Fungi</taxon>
        <taxon>Dikarya</taxon>
        <taxon>Basidiomycota</taxon>
        <taxon>Agaricomycotina</taxon>
        <taxon>Agaricomycetes</taxon>
        <taxon>Agaricomycetidae</taxon>
        <taxon>Boletales</taxon>
        <taxon>Suillineae</taxon>
        <taxon>Suillaceae</taxon>
        <taxon>Suillus</taxon>
    </lineage>
</organism>
<dbReference type="GeneID" id="64599701"/>
<reference evidence="1" key="1">
    <citation type="journal article" date="2020" name="New Phytol.">
        <title>Comparative genomics reveals dynamic genome evolution in host specialist ectomycorrhizal fungi.</title>
        <authorList>
            <person name="Lofgren L.A."/>
            <person name="Nguyen N.H."/>
            <person name="Vilgalys R."/>
            <person name="Ruytinx J."/>
            <person name="Liao H.L."/>
            <person name="Branco S."/>
            <person name="Kuo A."/>
            <person name="LaButti K."/>
            <person name="Lipzen A."/>
            <person name="Andreopoulos W."/>
            <person name="Pangilinan J."/>
            <person name="Riley R."/>
            <person name="Hundley H."/>
            <person name="Na H."/>
            <person name="Barry K."/>
            <person name="Grigoriev I.V."/>
            <person name="Stajich J.E."/>
            <person name="Kennedy P.G."/>
        </authorList>
    </citation>
    <scope>NUCLEOTIDE SEQUENCE</scope>
    <source>
        <strain evidence="1">S12</strain>
    </source>
</reference>
<dbReference type="EMBL" id="JABBWE010000009">
    <property type="protein sequence ID" value="KAG1800358.1"/>
    <property type="molecule type" value="Genomic_DNA"/>
</dbReference>
<dbReference type="RefSeq" id="XP_041164344.1">
    <property type="nucleotide sequence ID" value="XM_041305937.1"/>
</dbReference>
<dbReference type="AlphaFoldDB" id="A0A9P7DQ54"/>
<sequence>MNYASILMVASSQAQLLCMCKRRRAGRDTAILDYLATVPSDISPEEDSWTQKEMKLLGFDIGCEISPAMSNFKPEFIVVMLRFAQGFQ</sequence>
<dbReference type="Proteomes" id="UP000719766">
    <property type="component" value="Unassembled WGS sequence"/>
</dbReference>